<name>A0A101RN19_9ACTN</name>
<sequence length="81" mass="8677">MSARSRSFVPETMRYGNLVLAGHARHTARPTGAKGLNLALADVRILSMHVQSHLQHGVVARTSTSIARCGGWGKHSTSRTG</sequence>
<feature type="domain" description="FAD-binding" evidence="1">
    <location>
        <begin position="3"/>
        <end position="56"/>
    </location>
</feature>
<dbReference type="AlphaFoldDB" id="A0A101RN19"/>
<evidence type="ECO:0000313" key="3">
    <source>
        <dbReference type="Proteomes" id="UP000054375"/>
    </source>
</evidence>
<dbReference type="Gene3D" id="3.50.50.60">
    <property type="entry name" value="FAD/NAD(P)-binding domain"/>
    <property type="match status" value="1"/>
</dbReference>
<evidence type="ECO:0000259" key="1">
    <source>
        <dbReference type="Pfam" id="PF01494"/>
    </source>
</evidence>
<accession>A0A101RN19</accession>
<gene>
    <name evidence="2" type="ORF">AQJ54_41555</name>
</gene>
<evidence type="ECO:0000313" key="2">
    <source>
        <dbReference type="EMBL" id="KUN58534.1"/>
    </source>
</evidence>
<dbReference type="Pfam" id="PF01494">
    <property type="entry name" value="FAD_binding_3"/>
    <property type="match status" value="1"/>
</dbReference>
<comment type="caution">
    <text evidence="2">The sequence shown here is derived from an EMBL/GenBank/DDBJ whole genome shotgun (WGS) entry which is preliminary data.</text>
</comment>
<dbReference type="Proteomes" id="UP000054375">
    <property type="component" value="Unassembled WGS sequence"/>
</dbReference>
<dbReference type="SUPFAM" id="SSF51905">
    <property type="entry name" value="FAD/NAD(P)-binding domain"/>
    <property type="match status" value="1"/>
</dbReference>
<dbReference type="InterPro" id="IPR036188">
    <property type="entry name" value="FAD/NAD-bd_sf"/>
</dbReference>
<protein>
    <recommendedName>
        <fullName evidence="1">FAD-binding domain-containing protein</fullName>
    </recommendedName>
</protein>
<organism evidence="2 3">
    <name type="scientific">Streptomyces griseorubiginosus</name>
    <dbReference type="NCBI Taxonomy" id="67304"/>
    <lineage>
        <taxon>Bacteria</taxon>
        <taxon>Bacillati</taxon>
        <taxon>Actinomycetota</taxon>
        <taxon>Actinomycetes</taxon>
        <taxon>Kitasatosporales</taxon>
        <taxon>Streptomycetaceae</taxon>
        <taxon>Streptomyces</taxon>
    </lineage>
</organism>
<reference evidence="2 3" key="1">
    <citation type="submission" date="2015-10" db="EMBL/GenBank/DDBJ databases">
        <title>Draft genome sequence of Streptomyces griseorubiginosus DSM 40469, type strain for the species Streptomyces griseorubiginosus.</title>
        <authorList>
            <person name="Ruckert C."/>
            <person name="Winkler A."/>
            <person name="Kalinowski J."/>
            <person name="Kampfer P."/>
            <person name="Glaeser S."/>
        </authorList>
    </citation>
    <scope>NUCLEOTIDE SEQUENCE [LARGE SCALE GENOMIC DNA]</scope>
    <source>
        <strain evidence="2 3">DSM 40469</strain>
    </source>
</reference>
<keyword evidence="3" id="KW-1185">Reference proteome</keyword>
<dbReference type="GO" id="GO:0071949">
    <property type="term" value="F:FAD binding"/>
    <property type="evidence" value="ECO:0007669"/>
    <property type="project" value="InterPro"/>
</dbReference>
<dbReference type="InterPro" id="IPR002938">
    <property type="entry name" value="FAD-bd"/>
</dbReference>
<proteinExistence type="predicted"/>
<dbReference type="PRINTS" id="PR00420">
    <property type="entry name" value="RNGMNOXGNASE"/>
</dbReference>
<dbReference type="EMBL" id="LMWV01000045">
    <property type="protein sequence ID" value="KUN58534.1"/>
    <property type="molecule type" value="Genomic_DNA"/>
</dbReference>